<dbReference type="Proteomes" id="UP000184028">
    <property type="component" value="Unassembled WGS sequence"/>
</dbReference>
<dbReference type="OrthoDB" id="1374389at2"/>
<dbReference type="AlphaFoldDB" id="A0A1M7JA33"/>
<protein>
    <recommendedName>
        <fullName evidence="3">Lipoprotein</fullName>
    </recommendedName>
</protein>
<dbReference type="PROSITE" id="PS51257">
    <property type="entry name" value="PROKAR_LIPOPROTEIN"/>
    <property type="match status" value="1"/>
</dbReference>
<organism evidence="1 2">
    <name type="scientific">Flavobacterium chilense</name>
    <dbReference type="NCBI Taxonomy" id="946677"/>
    <lineage>
        <taxon>Bacteria</taxon>
        <taxon>Pseudomonadati</taxon>
        <taxon>Bacteroidota</taxon>
        <taxon>Flavobacteriia</taxon>
        <taxon>Flavobacteriales</taxon>
        <taxon>Flavobacteriaceae</taxon>
        <taxon>Flavobacterium</taxon>
    </lineage>
</organism>
<sequence length="452" mass="50962">MIKKFILLSLVASQLMVSCSSDDSNDKPETEQTIEEQIAALLKQPYSSLTPAQQKTKLEAEANEMLVQLDKTKSSGAIEALENLSRLLNVSQIDIFNGKNDNQVEDILNISGVYGIYTWNNANSTWVKTASTTELKFVFPAKKSQTANNAVFSSKSVSSDIKVKYHDSYAYNGNQTVDVNDWIFLPTSSDAVLTIDNAQAATFTQTAKYSNGKEIPTESAFKLTLNDGYTWEMSSLKATDNSAKAALTYNGKTLIDFNGGSNAEIDKLLDNKELIQYRGKANGLFKLMDNFVIVANMDLATSAADEVTLEKSLVYPNYPSYSDPKSDYKAYYTAANAYNKKYSEGEVSNFNKNFKLTLVSKKDGTKIAEIVEHSEKEESSSWDVFNLPIWDANNKYWAWYDDKGEVFTRVYYNEVYYLKFNDNTEVEMSAYFSKGFEKFQDKFEDFIKAFNK</sequence>
<evidence type="ECO:0008006" key="3">
    <source>
        <dbReference type="Google" id="ProtNLM"/>
    </source>
</evidence>
<dbReference type="RefSeq" id="WP_068844133.1">
    <property type="nucleotide sequence ID" value="NZ_FRBT01000006.1"/>
</dbReference>
<reference evidence="2" key="1">
    <citation type="submission" date="2016-11" db="EMBL/GenBank/DDBJ databases">
        <authorList>
            <person name="Varghese N."/>
            <person name="Submissions S."/>
        </authorList>
    </citation>
    <scope>NUCLEOTIDE SEQUENCE [LARGE SCALE GENOMIC DNA]</scope>
    <source>
        <strain evidence="2">DSM 24724</strain>
    </source>
</reference>
<proteinExistence type="predicted"/>
<keyword evidence="2" id="KW-1185">Reference proteome</keyword>
<evidence type="ECO:0000313" key="1">
    <source>
        <dbReference type="EMBL" id="SHM49885.1"/>
    </source>
</evidence>
<dbReference type="EMBL" id="FRBT01000006">
    <property type="protein sequence ID" value="SHM49885.1"/>
    <property type="molecule type" value="Genomic_DNA"/>
</dbReference>
<name>A0A1M7JA33_9FLAO</name>
<evidence type="ECO:0000313" key="2">
    <source>
        <dbReference type="Proteomes" id="UP000184028"/>
    </source>
</evidence>
<accession>A0A1M7JA33</accession>
<gene>
    <name evidence="1" type="ORF">SAMN05444484_106240</name>
</gene>